<dbReference type="PANTHER" id="PTHR12277">
    <property type="entry name" value="ALPHA/BETA HYDROLASE DOMAIN-CONTAINING PROTEIN"/>
    <property type="match status" value="1"/>
</dbReference>
<reference evidence="2 3" key="1">
    <citation type="submission" date="2021-11" db="EMBL/GenBank/DDBJ databases">
        <title>Black yeast isolated from Biological Soil Crust.</title>
        <authorList>
            <person name="Kurbessoian T."/>
        </authorList>
    </citation>
    <scope>NUCLEOTIDE SEQUENCE [LARGE SCALE GENOMIC DNA]</scope>
    <source>
        <strain evidence="2 3">CCFEE 5522</strain>
    </source>
</reference>
<evidence type="ECO:0000313" key="3">
    <source>
        <dbReference type="Proteomes" id="UP001324427"/>
    </source>
</evidence>
<evidence type="ECO:0000259" key="1">
    <source>
        <dbReference type="Pfam" id="PF12697"/>
    </source>
</evidence>
<proteinExistence type="predicted"/>
<organism evidence="2 3">
    <name type="scientific">Oleoguttula mirabilis</name>
    <dbReference type="NCBI Taxonomy" id="1507867"/>
    <lineage>
        <taxon>Eukaryota</taxon>
        <taxon>Fungi</taxon>
        <taxon>Dikarya</taxon>
        <taxon>Ascomycota</taxon>
        <taxon>Pezizomycotina</taxon>
        <taxon>Dothideomycetes</taxon>
        <taxon>Dothideomycetidae</taxon>
        <taxon>Mycosphaerellales</taxon>
        <taxon>Teratosphaeriaceae</taxon>
        <taxon>Oleoguttula</taxon>
    </lineage>
</organism>
<comment type="caution">
    <text evidence="2">The sequence shown here is derived from an EMBL/GenBank/DDBJ whole genome shotgun (WGS) entry which is preliminary data.</text>
</comment>
<gene>
    <name evidence="2" type="ORF">LTR36_001380</name>
</gene>
<dbReference type="InterPro" id="IPR000073">
    <property type="entry name" value="AB_hydrolase_1"/>
</dbReference>
<dbReference type="InterPro" id="IPR029058">
    <property type="entry name" value="AB_hydrolase_fold"/>
</dbReference>
<keyword evidence="3" id="KW-1185">Reference proteome</keyword>
<dbReference type="Proteomes" id="UP001324427">
    <property type="component" value="Unassembled WGS sequence"/>
</dbReference>
<dbReference type="PANTHER" id="PTHR12277:SF81">
    <property type="entry name" value="PROTEIN ABHD13"/>
    <property type="match status" value="1"/>
</dbReference>
<accession>A0AAV9JP58</accession>
<protein>
    <recommendedName>
        <fullName evidence="1">AB hydrolase-1 domain-containing protein</fullName>
    </recommendedName>
</protein>
<name>A0AAV9JP58_9PEZI</name>
<dbReference type="SUPFAM" id="SSF53474">
    <property type="entry name" value="alpha/beta-Hydrolases"/>
    <property type="match status" value="1"/>
</dbReference>
<dbReference type="EMBL" id="JAVFHQ010000012">
    <property type="protein sequence ID" value="KAK4547159.1"/>
    <property type="molecule type" value="Genomic_DNA"/>
</dbReference>
<evidence type="ECO:0000313" key="2">
    <source>
        <dbReference type="EMBL" id="KAK4547159.1"/>
    </source>
</evidence>
<dbReference type="Pfam" id="PF12697">
    <property type="entry name" value="Abhydrolase_6"/>
    <property type="match status" value="1"/>
</dbReference>
<feature type="domain" description="AB hydrolase-1" evidence="1">
    <location>
        <begin position="130"/>
        <end position="350"/>
    </location>
</feature>
<dbReference type="Gene3D" id="3.40.50.1820">
    <property type="entry name" value="alpha/beta hydrolase"/>
    <property type="match status" value="1"/>
</dbReference>
<sequence>MPGTIAILSRIAFGCSIAVGVYANILGLLMTPAVQRFAVYAHKINTLFAGDDLNKPEAFGFAERQVTPFSLQTPDGETLYAWHILPVDVYARNERALRDEERPDGPAEDFTATSAFRLLTADEPEPAKVVVTFHGNAGHIAQGWRTATYRNLASQANTHVITIDYRGFGHSTGSPTEAGLIIDGTALVDWVLKTANISPERIVILGQSLGTAVAGAVALHFADPDSDLIPSESRELRPLLVEEGKLQPTTFAGVILVAPFSSLPSLMLTYRIGGLLPLLLPLRPFPSLARILTSQMVDKWLSAERLEAYYNAVSGNPQLLSSSVSGRSMGGLQLVHSIGDKDIPYHQTEMICRRIFGQGEEPGVYEGAEADGPVQCVDGSKGPTVLDVSAEGRPRVRFEIIEYGGHNRLITYSQVAVAVARAFEDLFD</sequence>
<dbReference type="AlphaFoldDB" id="A0AAV9JP58"/>